<reference evidence="1" key="1">
    <citation type="submission" date="2018-05" db="EMBL/GenBank/DDBJ databases">
        <authorList>
            <person name="Lanie J.A."/>
            <person name="Ng W.-L."/>
            <person name="Kazmierczak K.M."/>
            <person name="Andrzejewski T.M."/>
            <person name="Davidsen T.M."/>
            <person name="Wayne K.J."/>
            <person name="Tettelin H."/>
            <person name="Glass J.I."/>
            <person name="Rusch D."/>
            <person name="Podicherti R."/>
            <person name="Tsui H.-C.T."/>
            <person name="Winkler M.E."/>
        </authorList>
    </citation>
    <scope>NUCLEOTIDE SEQUENCE</scope>
</reference>
<proteinExistence type="predicted"/>
<sequence length="31" mass="3572">LVQPVYDLIGSVDQIKSEAWYNVVHETFHSP</sequence>
<dbReference type="AlphaFoldDB" id="A0A381Y443"/>
<feature type="non-terminal residue" evidence="1">
    <location>
        <position position="31"/>
    </location>
</feature>
<evidence type="ECO:0000313" key="1">
    <source>
        <dbReference type="EMBL" id="SVA71422.1"/>
    </source>
</evidence>
<gene>
    <name evidence="1" type="ORF">METZ01_LOCUS124276</name>
</gene>
<name>A0A381Y443_9ZZZZ</name>
<feature type="non-terminal residue" evidence="1">
    <location>
        <position position="1"/>
    </location>
</feature>
<accession>A0A381Y443</accession>
<protein>
    <submittedName>
        <fullName evidence="1">Uncharacterized protein</fullName>
    </submittedName>
</protein>
<organism evidence="1">
    <name type="scientific">marine metagenome</name>
    <dbReference type="NCBI Taxonomy" id="408172"/>
    <lineage>
        <taxon>unclassified sequences</taxon>
        <taxon>metagenomes</taxon>
        <taxon>ecological metagenomes</taxon>
    </lineage>
</organism>
<dbReference type="EMBL" id="UINC01017279">
    <property type="protein sequence ID" value="SVA71422.1"/>
    <property type="molecule type" value="Genomic_DNA"/>
</dbReference>